<evidence type="ECO:0000313" key="6">
    <source>
        <dbReference type="Proteomes" id="UP000813462"/>
    </source>
</evidence>
<feature type="domain" description="Disease resistance N-terminal" evidence="4">
    <location>
        <begin position="31"/>
        <end position="111"/>
    </location>
</feature>
<reference evidence="5" key="1">
    <citation type="journal article" date="2021" name="Front. Plant Sci.">
        <title>Chromosome-Scale Genome Assembly for Chinese Sour Jujube and Insights Into Its Genome Evolution and Domestication Signature.</title>
        <authorList>
            <person name="Shen L.-Y."/>
            <person name="Luo H."/>
            <person name="Wang X.-L."/>
            <person name="Wang X.-M."/>
            <person name="Qiu X.-J."/>
            <person name="Liu H."/>
            <person name="Zhou S.-S."/>
            <person name="Jia K.-H."/>
            <person name="Nie S."/>
            <person name="Bao Y.-T."/>
            <person name="Zhang R.-G."/>
            <person name="Yun Q.-Z."/>
            <person name="Chai Y.-H."/>
            <person name="Lu J.-Y."/>
            <person name="Li Y."/>
            <person name="Zhao S.-W."/>
            <person name="Mao J.-F."/>
            <person name="Jia S.-G."/>
            <person name="Mao Y.-M."/>
        </authorList>
    </citation>
    <scope>NUCLEOTIDE SEQUENCE</scope>
    <source>
        <strain evidence="5">AT0</strain>
        <tissue evidence="5">Leaf</tissue>
    </source>
</reference>
<proteinExistence type="predicted"/>
<accession>A0A978VEE4</accession>
<evidence type="ECO:0000256" key="3">
    <source>
        <dbReference type="ARBA" id="ARBA00022821"/>
    </source>
</evidence>
<dbReference type="Proteomes" id="UP000813462">
    <property type="component" value="Unassembled WGS sequence"/>
</dbReference>
<evidence type="ECO:0000256" key="1">
    <source>
        <dbReference type="ARBA" id="ARBA00022737"/>
    </source>
</evidence>
<dbReference type="Pfam" id="PF18052">
    <property type="entry name" value="Rx_N"/>
    <property type="match status" value="1"/>
</dbReference>
<dbReference type="EMBL" id="JAEACU010000005">
    <property type="protein sequence ID" value="KAH7528733.1"/>
    <property type="molecule type" value="Genomic_DNA"/>
</dbReference>
<keyword evidence="1" id="KW-0677">Repeat</keyword>
<evidence type="ECO:0000313" key="5">
    <source>
        <dbReference type="EMBL" id="KAH7528733.1"/>
    </source>
</evidence>
<keyword evidence="3" id="KW-0611">Plant defense</keyword>
<dbReference type="InterPro" id="IPR041118">
    <property type="entry name" value="Rx_N"/>
</dbReference>
<name>A0A978VEE4_ZIZJJ</name>
<comment type="caution">
    <text evidence="5">The sequence shown here is derived from an EMBL/GenBank/DDBJ whole genome shotgun (WGS) entry which is preliminary data.</text>
</comment>
<dbReference type="GO" id="GO:0006952">
    <property type="term" value="P:defense response"/>
    <property type="evidence" value="ECO:0007669"/>
    <property type="project" value="UniProtKB-KW"/>
</dbReference>
<dbReference type="GO" id="GO:0000166">
    <property type="term" value="F:nucleotide binding"/>
    <property type="evidence" value="ECO:0007669"/>
    <property type="project" value="UniProtKB-KW"/>
</dbReference>
<dbReference type="Gene3D" id="1.20.5.4130">
    <property type="match status" value="1"/>
</dbReference>
<protein>
    <recommendedName>
        <fullName evidence="4">Disease resistance N-terminal domain-containing protein</fullName>
    </recommendedName>
</protein>
<evidence type="ECO:0000256" key="2">
    <source>
        <dbReference type="ARBA" id="ARBA00022741"/>
    </source>
</evidence>
<evidence type="ECO:0000259" key="4">
    <source>
        <dbReference type="Pfam" id="PF18052"/>
    </source>
</evidence>
<sequence length="116" mass="13347">MKLLGSGEDGSINQCSSHSWYLGKGRVSKMKILNQQVLTYLMNQPQYAIDFKEQFKQMKTCLDLIEVFLCDIENLKHKNGAAEVVFTKLREVIFDADNILTNCIVCEELQHPCHHE</sequence>
<dbReference type="AlphaFoldDB" id="A0A978VEE4"/>
<organism evidence="5 6">
    <name type="scientific">Ziziphus jujuba var. spinosa</name>
    <dbReference type="NCBI Taxonomy" id="714518"/>
    <lineage>
        <taxon>Eukaryota</taxon>
        <taxon>Viridiplantae</taxon>
        <taxon>Streptophyta</taxon>
        <taxon>Embryophyta</taxon>
        <taxon>Tracheophyta</taxon>
        <taxon>Spermatophyta</taxon>
        <taxon>Magnoliopsida</taxon>
        <taxon>eudicotyledons</taxon>
        <taxon>Gunneridae</taxon>
        <taxon>Pentapetalae</taxon>
        <taxon>rosids</taxon>
        <taxon>fabids</taxon>
        <taxon>Rosales</taxon>
        <taxon>Rhamnaceae</taxon>
        <taxon>Paliureae</taxon>
        <taxon>Ziziphus</taxon>
    </lineage>
</organism>
<gene>
    <name evidence="5" type="ORF">FEM48_Zijuj05G0103500</name>
</gene>
<keyword evidence="2" id="KW-0547">Nucleotide-binding</keyword>